<dbReference type="PROSITE" id="PS00893">
    <property type="entry name" value="NUDIX_BOX"/>
    <property type="match status" value="1"/>
</dbReference>
<protein>
    <recommendedName>
        <fullName evidence="3">Nudix hydrolase domain-containing protein</fullName>
    </recommendedName>
</protein>
<dbReference type="GO" id="GO:0035539">
    <property type="term" value="F:8-oxo-7,8-dihydrodeoxyguanosine triphosphate pyrophosphatase activity"/>
    <property type="evidence" value="ECO:0007669"/>
    <property type="project" value="TreeGrafter"/>
</dbReference>
<dbReference type="Proteomes" id="UP001154282">
    <property type="component" value="Unassembled WGS sequence"/>
</dbReference>
<evidence type="ECO:0000313" key="4">
    <source>
        <dbReference type="EMBL" id="CAI0552631.1"/>
    </source>
</evidence>
<dbReference type="PANTHER" id="PTHR16099:SF5">
    <property type="entry name" value="NUCLEOTIDE TRIPHOSPHATE DIPHOSPHATASE NUDT15"/>
    <property type="match status" value="1"/>
</dbReference>
<keyword evidence="1 2" id="KW-0378">Hydrolase</keyword>
<dbReference type="EMBL" id="CAMGYJ010000010">
    <property type="protein sequence ID" value="CAI0552631.1"/>
    <property type="molecule type" value="Genomic_DNA"/>
</dbReference>
<feature type="domain" description="Nudix hydrolase" evidence="3">
    <location>
        <begin position="18"/>
        <end position="152"/>
    </location>
</feature>
<comment type="similarity">
    <text evidence="2">Belongs to the Nudix hydrolase family.</text>
</comment>
<sequence length="158" mass="17775">MEKETETTKVEPAAPAPAPRVAVVLFLLKGKSSVLLGRRRSSIGDSTFALPGGNLEFGEGFEECAIRELKEETGLEVQRTEFLTVTNNVFVESPKPSHYVTVFLRARLDDPNQVPRNIEPEKCHGWDWYDWGDLPSPLFWPLEKMVRSGFNPFANIPS</sequence>
<organism evidence="4 5">
    <name type="scientific">Linum tenue</name>
    <dbReference type="NCBI Taxonomy" id="586396"/>
    <lineage>
        <taxon>Eukaryota</taxon>
        <taxon>Viridiplantae</taxon>
        <taxon>Streptophyta</taxon>
        <taxon>Embryophyta</taxon>
        <taxon>Tracheophyta</taxon>
        <taxon>Spermatophyta</taxon>
        <taxon>Magnoliopsida</taxon>
        <taxon>eudicotyledons</taxon>
        <taxon>Gunneridae</taxon>
        <taxon>Pentapetalae</taxon>
        <taxon>rosids</taxon>
        <taxon>fabids</taxon>
        <taxon>Malpighiales</taxon>
        <taxon>Linaceae</taxon>
        <taxon>Linum</taxon>
    </lineage>
</organism>
<accession>A0AAV0R5Y1</accession>
<dbReference type="InterPro" id="IPR015797">
    <property type="entry name" value="NUDIX_hydrolase-like_dom_sf"/>
</dbReference>
<name>A0AAV0R5Y1_9ROSI</name>
<dbReference type="Pfam" id="PF00293">
    <property type="entry name" value="NUDIX"/>
    <property type="match status" value="1"/>
</dbReference>
<comment type="caution">
    <text evidence="4">The sequence shown here is derived from an EMBL/GenBank/DDBJ whole genome shotgun (WGS) entry which is preliminary data.</text>
</comment>
<dbReference type="InterPro" id="IPR020476">
    <property type="entry name" value="Nudix_hydrolase"/>
</dbReference>
<dbReference type="InterPro" id="IPR020084">
    <property type="entry name" value="NUDIX_hydrolase_CS"/>
</dbReference>
<evidence type="ECO:0000256" key="2">
    <source>
        <dbReference type="RuleBase" id="RU003476"/>
    </source>
</evidence>
<dbReference type="CDD" id="cd04678">
    <property type="entry name" value="NUDIX_MTH2_Nudt15"/>
    <property type="match status" value="1"/>
</dbReference>
<keyword evidence="5" id="KW-1185">Reference proteome</keyword>
<dbReference type="InterPro" id="IPR000086">
    <property type="entry name" value="NUDIX_hydrolase_dom"/>
</dbReference>
<evidence type="ECO:0000313" key="5">
    <source>
        <dbReference type="Proteomes" id="UP001154282"/>
    </source>
</evidence>
<evidence type="ECO:0000256" key="1">
    <source>
        <dbReference type="ARBA" id="ARBA00022801"/>
    </source>
</evidence>
<proteinExistence type="inferred from homology"/>
<dbReference type="GO" id="GO:0005829">
    <property type="term" value="C:cytosol"/>
    <property type="evidence" value="ECO:0007669"/>
    <property type="project" value="TreeGrafter"/>
</dbReference>
<dbReference type="AlphaFoldDB" id="A0AAV0R5Y1"/>
<dbReference type="SUPFAM" id="SSF55811">
    <property type="entry name" value="Nudix"/>
    <property type="match status" value="1"/>
</dbReference>
<dbReference type="PROSITE" id="PS51462">
    <property type="entry name" value="NUDIX"/>
    <property type="match status" value="1"/>
</dbReference>
<dbReference type="FunFam" id="3.90.79.10:FF:000060">
    <property type="entry name" value="Nudix hydrolase 1"/>
    <property type="match status" value="1"/>
</dbReference>
<dbReference type="GO" id="GO:0006203">
    <property type="term" value="P:dGTP catabolic process"/>
    <property type="evidence" value="ECO:0007669"/>
    <property type="project" value="TreeGrafter"/>
</dbReference>
<dbReference type="PANTHER" id="PTHR16099">
    <property type="entry name" value="8-OXO-DGTP DIPHOSPHATES NUDT15"/>
    <property type="match status" value="1"/>
</dbReference>
<evidence type="ECO:0000259" key="3">
    <source>
        <dbReference type="PROSITE" id="PS51462"/>
    </source>
</evidence>
<dbReference type="PRINTS" id="PR00502">
    <property type="entry name" value="NUDIXFAMILY"/>
</dbReference>
<reference evidence="4" key="1">
    <citation type="submission" date="2022-08" db="EMBL/GenBank/DDBJ databases">
        <authorList>
            <person name="Gutierrez-Valencia J."/>
        </authorList>
    </citation>
    <scope>NUCLEOTIDE SEQUENCE</scope>
</reference>
<gene>
    <name evidence="4" type="ORF">LITE_LOCUS46513</name>
</gene>
<dbReference type="Gene3D" id="3.90.79.10">
    <property type="entry name" value="Nucleoside Triphosphate Pyrophosphohydrolase"/>
    <property type="match status" value="1"/>
</dbReference>